<organism evidence="1 2">
    <name type="scientific">Streptosporangium carneum</name>
    <dbReference type="NCBI Taxonomy" id="47481"/>
    <lineage>
        <taxon>Bacteria</taxon>
        <taxon>Bacillati</taxon>
        <taxon>Actinomycetota</taxon>
        <taxon>Actinomycetes</taxon>
        <taxon>Streptosporangiales</taxon>
        <taxon>Streptosporangiaceae</taxon>
        <taxon>Streptosporangium</taxon>
    </lineage>
</organism>
<evidence type="ECO:0000313" key="2">
    <source>
        <dbReference type="Proteomes" id="UP001143474"/>
    </source>
</evidence>
<dbReference type="Proteomes" id="UP001143474">
    <property type="component" value="Unassembled WGS sequence"/>
</dbReference>
<gene>
    <name evidence="1" type="ORF">GCM10017600_70070</name>
</gene>
<protein>
    <submittedName>
        <fullName evidence="1">Uncharacterized protein</fullName>
    </submittedName>
</protein>
<name>A0A9W6I8Y0_9ACTN</name>
<accession>A0A9W6I8Y0</accession>
<keyword evidence="2" id="KW-1185">Reference proteome</keyword>
<dbReference type="EMBL" id="BSEV01000024">
    <property type="protein sequence ID" value="GLK13596.1"/>
    <property type="molecule type" value="Genomic_DNA"/>
</dbReference>
<sequence>MSAPEWPSLDDVAHVTEFDTYQMRKIASELEEWVAGLTAPAFSEGYTTGSLKSVDTSGNLTEDQIGTWPTAHGFTRTVGAASGAAASLDGRTAVLGRVYGEVVAQYLEVIKAIRASADEYDKANHASGGGDGSGG</sequence>
<comment type="caution">
    <text evidence="1">The sequence shown here is derived from an EMBL/GenBank/DDBJ whole genome shotgun (WGS) entry which is preliminary data.</text>
</comment>
<dbReference type="AlphaFoldDB" id="A0A9W6I8Y0"/>
<reference evidence="1" key="1">
    <citation type="journal article" date="2014" name="Int. J. Syst. Evol. Microbiol.">
        <title>Complete genome sequence of Corynebacterium casei LMG S-19264T (=DSM 44701T), isolated from a smear-ripened cheese.</title>
        <authorList>
            <consortium name="US DOE Joint Genome Institute (JGI-PGF)"/>
            <person name="Walter F."/>
            <person name="Albersmeier A."/>
            <person name="Kalinowski J."/>
            <person name="Ruckert C."/>
        </authorList>
    </citation>
    <scope>NUCLEOTIDE SEQUENCE</scope>
    <source>
        <strain evidence="1">VKM Ac-2007</strain>
    </source>
</reference>
<proteinExistence type="predicted"/>
<dbReference type="RefSeq" id="WP_271221875.1">
    <property type="nucleotide sequence ID" value="NZ_BAAAVD010000038.1"/>
</dbReference>
<evidence type="ECO:0000313" key="1">
    <source>
        <dbReference type="EMBL" id="GLK13596.1"/>
    </source>
</evidence>
<reference evidence="1" key="2">
    <citation type="submission" date="2023-01" db="EMBL/GenBank/DDBJ databases">
        <authorList>
            <person name="Sun Q."/>
            <person name="Evtushenko L."/>
        </authorList>
    </citation>
    <scope>NUCLEOTIDE SEQUENCE</scope>
    <source>
        <strain evidence="1">VKM Ac-2007</strain>
    </source>
</reference>